<feature type="transmembrane region" description="Helical" evidence="11">
    <location>
        <begin position="33"/>
        <end position="53"/>
    </location>
</feature>
<dbReference type="PANTHER" id="PTHR30046">
    <property type="entry name" value="FLAGELLAR M-RING PROTEIN"/>
    <property type="match status" value="1"/>
</dbReference>
<evidence type="ECO:0000256" key="8">
    <source>
        <dbReference type="ARBA" id="ARBA00023143"/>
    </source>
</evidence>
<evidence type="ECO:0000256" key="7">
    <source>
        <dbReference type="ARBA" id="ARBA00023136"/>
    </source>
</evidence>
<gene>
    <name evidence="15" type="primary">fliF</name>
    <name evidence="14" type="ORF">KUL25_14940</name>
    <name evidence="15" type="ORF">KUL25_14945</name>
</gene>
<dbReference type="PRINTS" id="PR01009">
    <property type="entry name" value="FLGMRINGFLIF"/>
</dbReference>
<keyword evidence="5 11" id="KW-0812">Transmembrane</keyword>
<dbReference type="Pfam" id="PF08345">
    <property type="entry name" value="YscJ_FliF_C"/>
    <property type="match status" value="1"/>
</dbReference>
<evidence type="ECO:0000256" key="3">
    <source>
        <dbReference type="ARBA" id="ARBA00007971"/>
    </source>
</evidence>
<evidence type="ECO:0000259" key="12">
    <source>
        <dbReference type="Pfam" id="PF01514"/>
    </source>
</evidence>
<evidence type="ECO:0000256" key="4">
    <source>
        <dbReference type="ARBA" id="ARBA00022475"/>
    </source>
</evidence>
<evidence type="ECO:0000256" key="2">
    <source>
        <dbReference type="ARBA" id="ARBA00004651"/>
    </source>
</evidence>
<dbReference type="AlphaFoldDB" id="A0A975YEU9"/>
<reference evidence="15 16" key="1">
    <citation type="submission" date="2021-07" db="EMBL/GenBank/DDBJ databases">
        <title>Karlodiniumbacter phycospheric gen. nov., sp. nov., a phycosphere bacterium isolated from karlodinium veneficum.</title>
        <authorList>
            <person name="Peng Y."/>
            <person name="Jiang L."/>
            <person name="Lee J."/>
        </authorList>
    </citation>
    <scope>NUCLEOTIDE SEQUENCE</scope>
    <source>
        <strain evidence="15 16">N5</strain>
    </source>
</reference>
<evidence type="ECO:0000313" key="16">
    <source>
        <dbReference type="Proteomes" id="UP000693972"/>
    </source>
</evidence>
<dbReference type="RefSeq" id="WP_257893674.1">
    <property type="nucleotide sequence ID" value="NZ_JAIMBW010000001.1"/>
</dbReference>
<keyword evidence="15" id="KW-0969">Cilium</keyword>
<evidence type="ECO:0000256" key="11">
    <source>
        <dbReference type="SAM" id="Phobius"/>
    </source>
</evidence>
<accession>A0A975YEU9</accession>
<dbReference type="Proteomes" id="UP000693972">
    <property type="component" value="Unassembled WGS sequence"/>
</dbReference>
<proteinExistence type="inferred from homology"/>
<keyword evidence="7 11" id="KW-0472">Membrane</keyword>
<keyword evidence="16" id="KW-1185">Reference proteome</keyword>
<evidence type="ECO:0000256" key="1">
    <source>
        <dbReference type="ARBA" id="ARBA00004117"/>
    </source>
</evidence>
<dbReference type="InterPro" id="IPR043427">
    <property type="entry name" value="YscJ/FliF"/>
</dbReference>
<keyword evidence="4" id="KW-1003">Cell membrane</keyword>
<evidence type="ECO:0000256" key="10">
    <source>
        <dbReference type="SAM" id="MobiDB-lite"/>
    </source>
</evidence>
<keyword evidence="15" id="KW-0282">Flagellum</keyword>
<keyword evidence="15" id="KW-0966">Cell projection</keyword>
<dbReference type="PIRSF" id="PIRSF004862">
    <property type="entry name" value="FliF"/>
    <property type="match status" value="1"/>
</dbReference>
<organism evidence="15">
    <name type="scientific">Gymnodinialimonas phycosphaerae</name>
    <dbReference type="NCBI Taxonomy" id="2841589"/>
    <lineage>
        <taxon>Bacteria</taxon>
        <taxon>Pseudomonadati</taxon>
        <taxon>Pseudomonadota</taxon>
        <taxon>Alphaproteobacteria</taxon>
        <taxon>Rhodobacterales</taxon>
        <taxon>Paracoccaceae</taxon>
        <taxon>Gymnodinialimonas</taxon>
    </lineage>
</organism>
<dbReference type="InterPro" id="IPR045851">
    <property type="entry name" value="AMP-bd_C_sf"/>
</dbReference>
<evidence type="ECO:0000313" key="15">
    <source>
        <dbReference type="EMBL" id="QXL86738.1"/>
    </source>
</evidence>
<comment type="similarity">
    <text evidence="3 9">Belongs to the FliF family.</text>
</comment>
<feature type="region of interest" description="Disordered" evidence="10">
    <location>
        <begin position="311"/>
        <end position="335"/>
    </location>
</feature>
<keyword evidence="8 9" id="KW-0975">Bacterial flagellum</keyword>
<dbReference type="GO" id="GO:0071973">
    <property type="term" value="P:bacterial-type flagellum-dependent cell motility"/>
    <property type="evidence" value="ECO:0007669"/>
    <property type="project" value="InterPro"/>
</dbReference>
<feature type="transmembrane region" description="Helical" evidence="11">
    <location>
        <begin position="437"/>
        <end position="455"/>
    </location>
</feature>
<sequence length="583" mass="61398">MSEGNGPERLGVKGNVLNALLEMWNGLDGRRRGLLIGGIAALAVVLVILTRIASQPSYQILYSGLDPAAAGEVLDALAARGVAHRIDGDQIFVDATQRDELRMALAGEGLPANGPQGYELLDSLSGFGTTSQMFDAAYWRAKEGELSRTILASPAIRAARVHIANPSSDPFQPTNEVTASVAIRPSSGGLAPGHAQALRYLVASSVPGLRPENVTVIDADSGQVLGGQGQMTPAADAAGRAVQLQQNIERLLAARVGPGNAVVQVSVELETARETILERVIDPESRVIIATDTEELDNATTDGAAAGVTVASNLPDGDGAAGEGSSAQTTESRERVTFDMSELQREIEREPGDIRRITVAVLLNGVEEVNNNGTVETIPRPAAEVEALTELVRSAMGYDEARGDLVTIQSMAFDAAAITDLTEASFADRLNLDLGQIIQTLVLALVALAIAFGLLRPLISRATPNGLNTLPPLDPAGSLPAPQVEAAFDPAALPMATATDLPELPGAASSAEPLPPLSQLSQMGVAFDDALPMMMSGALTEEVEQNLEDMDPVDRLRLLIQEREEETVQILRSWMNEDEETAG</sequence>
<name>A0A975YEU9_9RHOB</name>
<comment type="subcellular location">
    <subcellularLocation>
        <location evidence="1 9">Bacterial flagellum basal body</location>
    </subcellularLocation>
    <subcellularLocation>
        <location evidence="2">Cell membrane</location>
        <topology evidence="2">Multi-pass membrane protein</topology>
    </subcellularLocation>
</comment>
<evidence type="ECO:0000256" key="5">
    <source>
        <dbReference type="ARBA" id="ARBA00022692"/>
    </source>
</evidence>
<dbReference type="PANTHER" id="PTHR30046:SF0">
    <property type="entry name" value="FLAGELLAR M-RING PROTEIN"/>
    <property type="match status" value="1"/>
</dbReference>
<comment type="function">
    <text evidence="9">The M ring may be actively involved in energy transduction.</text>
</comment>
<dbReference type="NCBIfam" id="TIGR00206">
    <property type="entry name" value="fliF"/>
    <property type="match status" value="1"/>
</dbReference>
<keyword evidence="6 11" id="KW-1133">Transmembrane helix</keyword>
<dbReference type="Gene3D" id="3.30.300.30">
    <property type="match status" value="1"/>
</dbReference>
<dbReference type="EMBL" id="JAIMBW010000001">
    <property type="protein sequence ID" value="MBY4894053.1"/>
    <property type="molecule type" value="Genomic_DNA"/>
</dbReference>
<dbReference type="Pfam" id="PF01514">
    <property type="entry name" value="YscJ_FliF"/>
    <property type="match status" value="1"/>
</dbReference>
<evidence type="ECO:0000256" key="9">
    <source>
        <dbReference type="PIRNR" id="PIRNR004862"/>
    </source>
</evidence>
<dbReference type="GO" id="GO:0005886">
    <property type="term" value="C:plasma membrane"/>
    <property type="evidence" value="ECO:0007669"/>
    <property type="project" value="UniProtKB-SubCell"/>
</dbReference>
<protein>
    <recommendedName>
        <fullName evidence="9">Flagellar M-ring protein</fullName>
    </recommendedName>
</protein>
<dbReference type="InterPro" id="IPR000067">
    <property type="entry name" value="FlgMring_FliF"/>
</dbReference>
<dbReference type="InterPro" id="IPR006182">
    <property type="entry name" value="FliF_N_dom"/>
</dbReference>
<dbReference type="InterPro" id="IPR013556">
    <property type="entry name" value="Flag_M-ring_C"/>
</dbReference>
<evidence type="ECO:0000256" key="6">
    <source>
        <dbReference type="ARBA" id="ARBA00022989"/>
    </source>
</evidence>
<dbReference type="GO" id="GO:0003774">
    <property type="term" value="F:cytoskeletal motor activity"/>
    <property type="evidence" value="ECO:0007669"/>
    <property type="project" value="InterPro"/>
</dbReference>
<dbReference type="EMBL" id="CP078073">
    <property type="protein sequence ID" value="QXL86738.1"/>
    <property type="molecule type" value="Genomic_DNA"/>
</dbReference>
<dbReference type="GO" id="GO:0009431">
    <property type="term" value="C:bacterial-type flagellum basal body, MS ring"/>
    <property type="evidence" value="ECO:0007669"/>
    <property type="project" value="InterPro"/>
</dbReference>
<feature type="domain" description="Flagellar M-ring N-terminal" evidence="12">
    <location>
        <begin position="54"/>
        <end position="220"/>
    </location>
</feature>
<evidence type="ECO:0000313" key="14">
    <source>
        <dbReference type="EMBL" id="MBY4894053.1"/>
    </source>
</evidence>
<feature type="domain" description="Flagellar M-ring C-terminal" evidence="13">
    <location>
        <begin position="252"/>
        <end position="413"/>
    </location>
</feature>
<evidence type="ECO:0000259" key="13">
    <source>
        <dbReference type="Pfam" id="PF08345"/>
    </source>
</evidence>